<dbReference type="AlphaFoldDB" id="A0A2M4B5A0"/>
<name>A0A2M4B5A0_9DIPT</name>
<keyword evidence="1" id="KW-0732">Signal</keyword>
<organism evidence="2">
    <name type="scientific">Anopheles triannulatus</name>
    <dbReference type="NCBI Taxonomy" id="58253"/>
    <lineage>
        <taxon>Eukaryota</taxon>
        <taxon>Metazoa</taxon>
        <taxon>Ecdysozoa</taxon>
        <taxon>Arthropoda</taxon>
        <taxon>Hexapoda</taxon>
        <taxon>Insecta</taxon>
        <taxon>Pterygota</taxon>
        <taxon>Neoptera</taxon>
        <taxon>Endopterygota</taxon>
        <taxon>Diptera</taxon>
        <taxon>Nematocera</taxon>
        <taxon>Culicoidea</taxon>
        <taxon>Culicidae</taxon>
        <taxon>Anophelinae</taxon>
        <taxon>Anopheles</taxon>
    </lineage>
</organism>
<sequence length="125" mass="12572">MGPVRYHVDLSAVPALAAVLLLPQARGPRCCPGQQYGATALGAILQETGTAAAGARSEDVGQSQAVAIASAEAGAARAAAGDTARSAGQGALVLECDRVRVAAGCPLLLPLAGGDERDRLHYRAR</sequence>
<feature type="chain" id="PRO_5015005630" evidence="1">
    <location>
        <begin position="28"/>
        <end position="125"/>
    </location>
</feature>
<evidence type="ECO:0000313" key="2">
    <source>
        <dbReference type="EMBL" id="MBW48233.1"/>
    </source>
</evidence>
<evidence type="ECO:0000256" key="1">
    <source>
        <dbReference type="SAM" id="SignalP"/>
    </source>
</evidence>
<dbReference type="EMBL" id="GGFK01014912">
    <property type="protein sequence ID" value="MBW48233.1"/>
    <property type="molecule type" value="Transcribed_RNA"/>
</dbReference>
<protein>
    <submittedName>
        <fullName evidence="2">Putative secreted protein</fullName>
    </submittedName>
</protein>
<feature type="signal peptide" evidence="1">
    <location>
        <begin position="1"/>
        <end position="27"/>
    </location>
</feature>
<accession>A0A2M4B5A0</accession>
<proteinExistence type="predicted"/>
<reference evidence="2" key="1">
    <citation type="submission" date="2018-01" db="EMBL/GenBank/DDBJ databases">
        <title>An insight into the sialome of Amazonian anophelines.</title>
        <authorList>
            <person name="Ribeiro J.M."/>
            <person name="Scarpassa V."/>
            <person name="Calvo E."/>
        </authorList>
    </citation>
    <scope>NUCLEOTIDE SEQUENCE</scope>
    <source>
        <tissue evidence="2">Salivary glands</tissue>
    </source>
</reference>